<dbReference type="EnsemblMetazoa" id="LLOJ000778-RA">
    <property type="protein sequence ID" value="LLOJ000778-PA"/>
    <property type="gene ID" value="LLOJ000778"/>
</dbReference>
<sequence>MGYGGLRNIRVTLIGGYLRYIAEEELRTPRRDVFVSFFCRHCTGHLLGALVSQKKTTHSSWSASRNI</sequence>
<evidence type="ECO:0000313" key="1">
    <source>
        <dbReference type="EnsemblMetazoa" id="LLOJ000778-PA"/>
    </source>
</evidence>
<reference evidence="1" key="1">
    <citation type="submission" date="2020-05" db="UniProtKB">
        <authorList>
            <consortium name="EnsemblMetazoa"/>
        </authorList>
    </citation>
    <scope>IDENTIFICATION</scope>
    <source>
        <strain evidence="1">Jacobina</strain>
    </source>
</reference>
<dbReference type="EMBL" id="AJWK01003150">
    <property type="status" value="NOT_ANNOTATED_CDS"/>
    <property type="molecule type" value="Genomic_DNA"/>
</dbReference>
<evidence type="ECO:0000313" key="2">
    <source>
        <dbReference type="Proteomes" id="UP000092461"/>
    </source>
</evidence>
<protein>
    <submittedName>
        <fullName evidence="1">Uncharacterized protein</fullName>
    </submittedName>
</protein>
<name>A0A1B0CA06_LUTLO</name>
<keyword evidence="2" id="KW-1185">Reference proteome</keyword>
<accession>A0A1B0CA06</accession>
<organism evidence="1 2">
    <name type="scientific">Lutzomyia longipalpis</name>
    <name type="common">Sand fly</name>
    <dbReference type="NCBI Taxonomy" id="7200"/>
    <lineage>
        <taxon>Eukaryota</taxon>
        <taxon>Metazoa</taxon>
        <taxon>Ecdysozoa</taxon>
        <taxon>Arthropoda</taxon>
        <taxon>Hexapoda</taxon>
        <taxon>Insecta</taxon>
        <taxon>Pterygota</taxon>
        <taxon>Neoptera</taxon>
        <taxon>Endopterygota</taxon>
        <taxon>Diptera</taxon>
        <taxon>Nematocera</taxon>
        <taxon>Psychodoidea</taxon>
        <taxon>Psychodidae</taxon>
        <taxon>Lutzomyia</taxon>
        <taxon>Lutzomyia</taxon>
    </lineage>
</organism>
<dbReference type="VEuPathDB" id="VectorBase:LLOJ000778"/>
<proteinExistence type="predicted"/>
<dbReference type="Proteomes" id="UP000092461">
    <property type="component" value="Unassembled WGS sequence"/>
</dbReference>
<dbReference type="AlphaFoldDB" id="A0A1B0CA06"/>